<proteinExistence type="predicted"/>
<dbReference type="EMBL" id="OJIN01000004">
    <property type="protein sequence ID" value="SPD71744.1"/>
    <property type="molecule type" value="Genomic_DNA"/>
</dbReference>
<accession>A0A445MQK7</accession>
<organism evidence="1">
    <name type="scientific">uncultured Desulfobacterium sp</name>
    <dbReference type="NCBI Taxonomy" id="201089"/>
    <lineage>
        <taxon>Bacteria</taxon>
        <taxon>Pseudomonadati</taxon>
        <taxon>Thermodesulfobacteriota</taxon>
        <taxon>Desulfobacteria</taxon>
        <taxon>Desulfobacterales</taxon>
        <taxon>Desulfobacteriaceae</taxon>
        <taxon>Desulfobacterium</taxon>
        <taxon>environmental samples</taxon>
    </lineage>
</organism>
<reference evidence="1" key="1">
    <citation type="submission" date="2018-01" db="EMBL/GenBank/DDBJ databases">
        <authorList>
            <person name="Regsiter A."/>
            <person name="William W."/>
        </authorList>
    </citation>
    <scope>NUCLEOTIDE SEQUENCE</scope>
    <source>
        <strain evidence="1">TRIP AH-1</strain>
    </source>
</reference>
<sequence>MNISRDFIESMKLPAVIKMAVNSILDGMYPTKEPTSLIKPIRVK</sequence>
<gene>
    <name evidence="1" type="ORF">PITCH_A1010014</name>
</gene>
<evidence type="ECO:0000313" key="1">
    <source>
        <dbReference type="EMBL" id="SPD71744.1"/>
    </source>
</evidence>
<protein>
    <submittedName>
        <fullName evidence="1">Uncharacterized protein</fullName>
    </submittedName>
</protein>
<dbReference type="AlphaFoldDB" id="A0A445MQK7"/>
<name>A0A445MQK7_9BACT</name>